<reference evidence="2" key="1">
    <citation type="journal article" date="2014" name="Int. J. Syst. Evol. Microbiol.">
        <title>Complete genome sequence of Corynebacterium casei LMG S-19264T (=DSM 44701T), isolated from a smear-ripened cheese.</title>
        <authorList>
            <consortium name="US DOE Joint Genome Institute (JGI-PGF)"/>
            <person name="Walter F."/>
            <person name="Albersmeier A."/>
            <person name="Kalinowski J."/>
            <person name="Ruckert C."/>
        </authorList>
    </citation>
    <scope>NUCLEOTIDE SEQUENCE</scope>
    <source>
        <strain evidence="2">CGMCC 1.15519</strain>
    </source>
</reference>
<feature type="signal peptide" evidence="1">
    <location>
        <begin position="1"/>
        <end position="20"/>
    </location>
</feature>
<keyword evidence="1" id="KW-0732">Signal</keyword>
<name>A0A916ZR20_9SPHN</name>
<evidence type="ECO:0008006" key="4">
    <source>
        <dbReference type="Google" id="ProtNLM"/>
    </source>
</evidence>
<comment type="caution">
    <text evidence="2">The sequence shown here is derived from an EMBL/GenBank/DDBJ whole genome shotgun (WGS) entry which is preliminary data.</text>
</comment>
<dbReference type="NCBIfam" id="TIGR02595">
    <property type="entry name" value="PEP_CTERM"/>
    <property type="match status" value="1"/>
</dbReference>
<protein>
    <recommendedName>
        <fullName evidence="4">PEP-CTERM sorting domain-containing protein</fullName>
    </recommendedName>
</protein>
<dbReference type="AlphaFoldDB" id="A0A916ZR20"/>
<dbReference type="Gene3D" id="2.60.120.260">
    <property type="entry name" value="Galactose-binding domain-like"/>
    <property type="match status" value="1"/>
</dbReference>
<evidence type="ECO:0000313" key="3">
    <source>
        <dbReference type="Proteomes" id="UP000635071"/>
    </source>
</evidence>
<organism evidence="2 3">
    <name type="scientific">Sandarakinorhabdus glacialis</name>
    <dbReference type="NCBI Taxonomy" id="1614636"/>
    <lineage>
        <taxon>Bacteria</taxon>
        <taxon>Pseudomonadati</taxon>
        <taxon>Pseudomonadota</taxon>
        <taxon>Alphaproteobacteria</taxon>
        <taxon>Sphingomonadales</taxon>
        <taxon>Sphingosinicellaceae</taxon>
        <taxon>Sandarakinorhabdus</taxon>
    </lineage>
</organism>
<gene>
    <name evidence="2" type="ORF">GCM10011529_15430</name>
</gene>
<reference evidence="2" key="2">
    <citation type="submission" date="2020-09" db="EMBL/GenBank/DDBJ databases">
        <authorList>
            <person name="Sun Q."/>
            <person name="Zhou Y."/>
        </authorList>
    </citation>
    <scope>NUCLEOTIDE SEQUENCE</scope>
    <source>
        <strain evidence="2">CGMCC 1.15519</strain>
    </source>
</reference>
<evidence type="ECO:0000313" key="2">
    <source>
        <dbReference type="EMBL" id="GGE10005.1"/>
    </source>
</evidence>
<feature type="chain" id="PRO_5037218327" description="PEP-CTERM sorting domain-containing protein" evidence="1">
    <location>
        <begin position="21"/>
        <end position="185"/>
    </location>
</feature>
<sequence>MKLKLLAAVAALAVSAPSLAVELVANGGFETGDIAPFTLSGYTGYSDVSTSAAHSGSFGYSNGAVGSQGFLSQTVATIAGATYNYSFWLSNSGSYSEFSATLGNTTFVSLIDPGNFGYTNFTGSVVADSSNATLTFGFRNDPDFYNFDDVSLTSMVPEPASWMLLIGGFAMTGAAMRRRKVALAA</sequence>
<accession>A0A916ZR20</accession>
<dbReference type="NCBIfam" id="NF035944">
    <property type="entry name" value="PEPxxWA-CTERM"/>
    <property type="match status" value="1"/>
</dbReference>
<proteinExistence type="predicted"/>
<dbReference type="Proteomes" id="UP000635071">
    <property type="component" value="Unassembled WGS sequence"/>
</dbReference>
<dbReference type="RefSeq" id="WP_207792530.1">
    <property type="nucleotide sequence ID" value="NZ_BMJM01000004.1"/>
</dbReference>
<evidence type="ECO:0000256" key="1">
    <source>
        <dbReference type="SAM" id="SignalP"/>
    </source>
</evidence>
<dbReference type="InterPro" id="IPR013424">
    <property type="entry name" value="Ice-binding_C"/>
</dbReference>
<keyword evidence="3" id="KW-1185">Reference proteome</keyword>
<dbReference type="EMBL" id="BMJM01000004">
    <property type="protein sequence ID" value="GGE10005.1"/>
    <property type="molecule type" value="Genomic_DNA"/>
</dbReference>